<feature type="region of interest" description="Disordered" evidence="1">
    <location>
        <begin position="17"/>
        <end position="57"/>
    </location>
</feature>
<proteinExistence type="predicted"/>
<keyword evidence="3" id="KW-1185">Reference proteome</keyword>
<gene>
    <name evidence="2" type="ORF">GCM10023191_063300</name>
</gene>
<reference evidence="3" key="1">
    <citation type="journal article" date="2019" name="Int. J. Syst. Evol. Microbiol.">
        <title>The Global Catalogue of Microorganisms (GCM) 10K type strain sequencing project: providing services to taxonomists for standard genome sequencing and annotation.</title>
        <authorList>
            <consortium name="The Broad Institute Genomics Platform"/>
            <consortium name="The Broad Institute Genome Sequencing Center for Infectious Disease"/>
            <person name="Wu L."/>
            <person name="Ma J."/>
        </authorList>
    </citation>
    <scope>NUCLEOTIDE SEQUENCE [LARGE SCALE GENOMIC DNA]</scope>
    <source>
        <strain evidence="3">JCM 17933</strain>
    </source>
</reference>
<dbReference type="EMBL" id="BAABHF010000039">
    <property type="protein sequence ID" value="GAA4506349.1"/>
    <property type="molecule type" value="Genomic_DNA"/>
</dbReference>
<evidence type="ECO:0000313" key="3">
    <source>
        <dbReference type="Proteomes" id="UP001500503"/>
    </source>
</evidence>
<feature type="region of interest" description="Disordered" evidence="1">
    <location>
        <begin position="73"/>
        <end position="109"/>
    </location>
</feature>
<name>A0ABP8QN62_9ACTN</name>
<sequence length="134" mass="14071">MTLASNADKLRDIRTRTSLAAHGPSHPGPPRGRAQAARTHVSGQATSYTTSGTRPVGWSLAAERQAVPEHVREHWAGPPDSAPGTFTKTHTAKHPGIPNRVAPGVSRPSQRCAMSGRYGGRFAAIAAFTVSASL</sequence>
<protein>
    <submittedName>
        <fullName evidence="2">Uncharacterized protein</fullName>
    </submittedName>
</protein>
<evidence type="ECO:0000256" key="1">
    <source>
        <dbReference type="SAM" id="MobiDB-lite"/>
    </source>
</evidence>
<dbReference type="Proteomes" id="UP001500503">
    <property type="component" value="Unassembled WGS sequence"/>
</dbReference>
<accession>A0ABP8QN62</accession>
<feature type="compositionally biased region" description="Polar residues" evidence="1">
    <location>
        <begin position="41"/>
        <end position="53"/>
    </location>
</feature>
<evidence type="ECO:0000313" key="2">
    <source>
        <dbReference type="EMBL" id="GAA4506349.1"/>
    </source>
</evidence>
<organism evidence="2 3">
    <name type="scientific">Actinoallomurus oryzae</name>
    <dbReference type="NCBI Taxonomy" id="502180"/>
    <lineage>
        <taxon>Bacteria</taxon>
        <taxon>Bacillati</taxon>
        <taxon>Actinomycetota</taxon>
        <taxon>Actinomycetes</taxon>
        <taxon>Streptosporangiales</taxon>
        <taxon>Thermomonosporaceae</taxon>
        <taxon>Actinoallomurus</taxon>
    </lineage>
</organism>
<comment type="caution">
    <text evidence="2">The sequence shown here is derived from an EMBL/GenBank/DDBJ whole genome shotgun (WGS) entry which is preliminary data.</text>
</comment>